<dbReference type="EMBL" id="JBHTNZ010000050">
    <property type="protein sequence ID" value="MFD1463935.1"/>
    <property type="molecule type" value="Genomic_DNA"/>
</dbReference>
<dbReference type="PROSITE" id="PS51737">
    <property type="entry name" value="RECOMBINASE_DNA_BIND"/>
    <property type="match status" value="1"/>
</dbReference>
<dbReference type="PANTHER" id="PTHR30461:SF23">
    <property type="entry name" value="DNA RECOMBINASE-RELATED"/>
    <property type="match status" value="1"/>
</dbReference>
<sequence length="574" mass="66685">MRCRQLNAYITAIYPRVSTGMQASEGTSLEGQVEICFNKARKLGIQENTLQVYQEEGFTGEDIDRPALNRLMQDIKLGKIKSLIVTHPDRLTRDLTDKLIICRELEKHDVELIFVDTEYKNTPEGQLFFNMMSSIAQYELSLIKKRTVRGRLRAVEKDKKIMPMRVAPYGYDLVDGQLIINEEEAKFVQLIYHWYVHDSKTMKQIGESLYLMGAVPKRAESKQWSASSIGRVLTSEIYIGKYYYNRRSTKKIKGEKTASGKAKKTYTLRNKEEWISVDVPPIIDLGTFELAQKKKRTNFTRTGRNVKHHYLLRSLIKCSHCGRVWEATSYPGKAKNGEKKSYPIYRCANKYPKRYGEGVEKCDIPVIRTEILDEYIWGIIVKVLNNPEHLKNDLSKKDSHATDELMNLKSIFEKQVEEKEKEREKIKFMFRKGVIEEEELETDMTTLNKEVKRIQGELGRLEEKISLLNRQSMSEDVIKVMVSKYQEVLNNELAPEIKRRIVENLIDEIIIRYDHEKKQFSLSFYGFLNRMVDGFSKDNYFVSGAQPVNNMGHQPQIMLNECVPGMCIAFGKLL</sequence>
<accession>A0ABW4DKY4</accession>
<dbReference type="Pfam" id="PF00239">
    <property type="entry name" value="Resolvase"/>
    <property type="match status" value="1"/>
</dbReference>
<evidence type="ECO:0000259" key="3">
    <source>
        <dbReference type="PROSITE" id="PS51737"/>
    </source>
</evidence>
<dbReference type="PROSITE" id="PS51736">
    <property type="entry name" value="RECOMBINASES_3"/>
    <property type="match status" value="1"/>
</dbReference>
<protein>
    <submittedName>
        <fullName evidence="4">Recombinase family protein</fullName>
    </submittedName>
</protein>
<dbReference type="SUPFAM" id="SSF53041">
    <property type="entry name" value="Resolvase-like"/>
    <property type="match status" value="1"/>
</dbReference>
<dbReference type="Gene3D" id="3.90.1750.20">
    <property type="entry name" value="Putative Large Serine Recombinase, Chain B, Domain 2"/>
    <property type="match status" value="1"/>
</dbReference>
<evidence type="ECO:0000313" key="5">
    <source>
        <dbReference type="Proteomes" id="UP001597340"/>
    </source>
</evidence>
<dbReference type="SMART" id="SM00857">
    <property type="entry name" value="Resolvase"/>
    <property type="match status" value="1"/>
</dbReference>
<evidence type="ECO:0000313" key="4">
    <source>
        <dbReference type="EMBL" id="MFD1463935.1"/>
    </source>
</evidence>
<dbReference type="Gene3D" id="3.40.50.1390">
    <property type="entry name" value="Resolvase, N-terminal catalytic domain"/>
    <property type="match status" value="1"/>
</dbReference>
<evidence type="ECO:0000259" key="2">
    <source>
        <dbReference type="PROSITE" id="PS51736"/>
    </source>
</evidence>
<dbReference type="Pfam" id="PF13408">
    <property type="entry name" value="Zn_ribbon_recom"/>
    <property type="match status" value="1"/>
</dbReference>
<keyword evidence="1" id="KW-0175">Coiled coil</keyword>
<gene>
    <name evidence="4" type="ORF">ACFQ5D_21855</name>
</gene>
<feature type="domain" description="Resolvase/invertase-type recombinase catalytic" evidence="2">
    <location>
        <begin position="10"/>
        <end position="158"/>
    </location>
</feature>
<dbReference type="InterPro" id="IPR050639">
    <property type="entry name" value="SSR_resolvase"/>
</dbReference>
<organism evidence="4 5">
    <name type="scientific">Paenibacillus farraposensis</name>
    <dbReference type="NCBI Taxonomy" id="2807095"/>
    <lineage>
        <taxon>Bacteria</taxon>
        <taxon>Bacillati</taxon>
        <taxon>Bacillota</taxon>
        <taxon>Bacilli</taxon>
        <taxon>Bacillales</taxon>
        <taxon>Paenibacillaceae</taxon>
        <taxon>Paenibacillus</taxon>
    </lineage>
</organism>
<dbReference type="RefSeq" id="WP_377530321.1">
    <property type="nucleotide sequence ID" value="NZ_JAFFQR010000064.1"/>
</dbReference>
<evidence type="ECO:0000256" key="1">
    <source>
        <dbReference type="SAM" id="Coils"/>
    </source>
</evidence>
<proteinExistence type="predicted"/>
<dbReference type="CDD" id="cd00338">
    <property type="entry name" value="Ser_Recombinase"/>
    <property type="match status" value="1"/>
</dbReference>
<dbReference type="InterPro" id="IPR011109">
    <property type="entry name" value="DNA_bind_recombinase_dom"/>
</dbReference>
<dbReference type="Pfam" id="PF07508">
    <property type="entry name" value="Recombinase"/>
    <property type="match status" value="1"/>
</dbReference>
<comment type="caution">
    <text evidence="4">The sequence shown here is derived from an EMBL/GenBank/DDBJ whole genome shotgun (WGS) entry which is preliminary data.</text>
</comment>
<keyword evidence="5" id="KW-1185">Reference proteome</keyword>
<dbReference type="Proteomes" id="UP001597340">
    <property type="component" value="Unassembled WGS sequence"/>
</dbReference>
<dbReference type="PANTHER" id="PTHR30461">
    <property type="entry name" value="DNA-INVERTASE FROM LAMBDOID PROPHAGE"/>
    <property type="match status" value="1"/>
</dbReference>
<name>A0ABW4DKY4_9BACL</name>
<dbReference type="InterPro" id="IPR006119">
    <property type="entry name" value="Resolv_N"/>
</dbReference>
<dbReference type="InterPro" id="IPR038109">
    <property type="entry name" value="DNA_bind_recomb_sf"/>
</dbReference>
<dbReference type="InterPro" id="IPR025827">
    <property type="entry name" value="Zn_ribbon_recom_dom"/>
</dbReference>
<dbReference type="InterPro" id="IPR036162">
    <property type="entry name" value="Resolvase-like_N_sf"/>
</dbReference>
<reference evidence="5" key="1">
    <citation type="journal article" date="2019" name="Int. J. Syst. Evol. Microbiol.">
        <title>The Global Catalogue of Microorganisms (GCM) 10K type strain sequencing project: providing services to taxonomists for standard genome sequencing and annotation.</title>
        <authorList>
            <consortium name="The Broad Institute Genomics Platform"/>
            <consortium name="The Broad Institute Genome Sequencing Center for Infectious Disease"/>
            <person name="Wu L."/>
            <person name="Ma J."/>
        </authorList>
    </citation>
    <scope>NUCLEOTIDE SEQUENCE [LARGE SCALE GENOMIC DNA]</scope>
    <source>
        <strain evidence="5">CCM 9147</strain>
    </source>
</reference>
<feature type="domain" description="Recombinase" evidence="3">
    <location>
        <begin position="168"/>
        <end position="302"/>
    </location>
</feature>
<feature type="coiled-coil region" evidence="1">
    <location>
        <begin position="402"/>
        <end position="471"/>
    </location>
</feature>